<proteinExistence type="predicted"/>
<dbReference type="InterPro" id="IPR043128">
    <property type="entry name" value="Rev_trsase/Diguanyl_cyclase"/>
</dbReference>
<evidence type="ECO:0000313" key="13">
    <source>
        <dbReference type="Proteomes" id="UP000054653"/>
    </source>
</evidence>
<dbReference type="CDD" id="cd01647">
    <property type="entry name" value="RT_LTR"/>
    <property type="match status" value="1"/>
</dbReference>
<dbReference type="STRING" id="45882.A0A0V1CD21"/>
<dbReference type="InterPro" id="IPR043502">
    <property type="entry name" value="DNA/RNA_pol_sf"/>
</dbReference>
<feature type="region of interest" description="Disordered" evidence="9">
    <location>
        <begin position="245"/>
        <end position="283"/>
    </location>
</feature>
<dbReference type="SUPFAM" id="SSF56672">
    <property type="entry name" value="DNA/RNA polymerases"/>
    <property type="match status" value="1"/>
</dbReference>
<keyword evidence="2" id="KW-0645">Protease</keyword>
<dbReference type="GO" id="GO:0015074">
    <property type="term" value="P:DNA integration"/>
    <property type="evidence" value="ECO:0007669"/>
    <property type="project" value="InterPro"/>
</dbReference>
<accession>A0A0V1CD21</accession>
<feature type="domain" description="Integrase catalytic" evidence="11">
    <location>
        <begin position="610"/>
        <end position="802"/>
    </location>
</feature>
<dbReference type="PANTHER" id="PTHR37984">
    <property type="entry name" value="PROTEIN CBG26694"/>
    <property type="match status" value="1"/>
</dbReference>
<organism evidence="12 13">
    <name type="scientific">Trichinella britovi</name>
    <name type="common">Parasitic roundworm</name>
    <dbReference type="NCBI Taxonomy" id="45882"/>
    <lineage>
        <taxon>Eukaryota</taxon>
        <taxon>Metazoa</taxon>
        <taxon>Ecdysozoa</taxon>
        <taxon>Nematoda</taxon>
        <taxon>Enoplea</taxon>
        <taxon>Dorylaimia</taxon>
        <taxon>Trichinellida</taxon>
        <taxon>Trichinellidae</taxon>
        <taxon>Trichinella</taxon>
    </lineage>
</organism>
<dbReference type="Gene3D" id="3.30.70.270">
    <property type="match status" value="2"/>
</dbReference>
<keyword evidence="4" id="KW-0548">Nucleotidyltransferase</keyword>
<dbReference type="Gene3D" id="3.10.10.10">
    <property type="entry name" value="HIV Type 1 Reverse Transcriptase, subunit A, domain 1"/>
    <property type="match status" value="1"/>
</dbReference>
<reference evidence="12 13" key="1">
    <citation type="submission" date="2015-01" db="EMBL/GenBank/DDBJ databases">
        <title>Evolution of Trichinella species and genotypes.</title>
        <authorList>
            <person name="Korhonen P.K."/>
            <person name="Edoardo P."/>
            <person name="Giuseppe L.R."/>
            <person name="Gasser R.B."/>
        </authorList>
    </citation>
    <scope>NUCLEOTIDE SEQUENCE [LARGE SCALE GENOMIC DNA]</scope>
    <source>
        <strain evidence="12">ISS120</strain>
    </source>
</reference>
<dbReference type="OrthoDB" id="10066870at2759"/>
<dbReference type="PROSITE" id="PS50994">
    <property type="entry name" value="INTEGRASE"/>
    <property type="match status" value="1"/>
</dbReference>
<sequence>MMPSRRNINDAGHPSSNSVSTTLTVPIFNSADPELWFLRLDLFFQHQHIVDEFDKLHMALNAMPDEALADFRDFLPNALKVPDPFTTFKQLCLKRTVQRKDQRVLQALMNEELNDDKPSQFLRRLQRLLGGASDDIVGSLFLSKLPLPIRTALVPFQDRPLMERAELADQMAALQPTTAINANAWNRYSKNSYNAATSQEMTTATQEAAAHRRLIDAAGYPQPDQAGALHHQATKISGNQRASITAVSATEPKSAPHPVRGETTPAHDANGRRVARKQPVSNQPILQTINGTPVRHLGKKTITVQLANLPVLTWTFFVAEVGVAIIGADFLHHHAITVDIKHSRLIMACNNANTLPINGALAIQSTDKYQSLLTHFYPHQDATQTTVRQLEPNIVSHAIETTGQPVHCKPRRLPPHKLQVAKEHFNDLLRRGIIRPSNSCWASPLHMVPKQQTAQWRPCGDYRALNRCTTPDRYPLPHLADFAHNLHGKHIFSKLDLAHAYYHIPMRPQDIAKTAITTPFGLFEFLKMPFGLRNAAQSFQRFIDTVTRGIEDCFVYVDDILLASASEKEHFVLLKKVLQRLKAHGIQVNKDKCILAVPSLPFLGHTVDANGIRPLPDKVQAVKAFPAPKTGRELRRFLGMVNFYRRFLPHIATTLAPLDAIASAAASTKITLTHDQLQAFNAAKDALANATMLHHPHPTEEYALMVDASHTWTTLNKMLGCQHISASSYHPQANGIVERFHRHLKASLIAHMHSAGVNWTTALPLVLLGIRTALKEDINCSAAEMLYGSVLRLPADFFLGDATSSCSDPTAFVEALRIAMRRLRPTAPRHGVLKPFVHEALAHCSHVFVQETNRANGLSPPYSGPHRVLGRSDKVLTIDNEGVISNVAVDRTKPAFTISDNAKTTAAEPERKRVVFHLSSQIPPAF</sequence>
<dbReference type="Gene3D" id="3.30.420.10">
    <property type="entry name" value="Ribonuclease H-like superfamily/Ribonuclease H"/>
    <property type="match status" value="1"/>
</dbReference>
<evidence type="ECO:0000256" key="4">
    <source>
        <dbReference type="ARBA" id="ARBA00022695"/>
    </source>
</evidence>
<dbReference type="EC" id="2.7.7.49" evidence="1"/>
<evidence type="ECO:0000313" key="12">
    <source>
        <dbReference type="EMBL" id="KRY47181.1"/>
    </source>
</evidence>
<evidence type="ECO:0000256" key="1">
    <source>
        <dbReference type="ARBA" id="ARBA00012493"/>
    </source>
</evidence>
<gene>
    <name evidence="12" type="primary">pol</name>
    <name evidence="12" type="ORF">T03_2491</name>
</gene>
<dbReference type="Proteomes" id="UP000054653">
    <property type="component" value="Unassembled WGS sequence"/>
</dbReference>
<dbReference type="InterPro" id="IPR055469">
    <property type="entry name" value="DUF7041"/>
</dbReference>
<dbReference type="GO" id="GO:0006508">
    <property type="term" value="P:proteolysis"/>
    <property type="evidence" value="ECO:0007669"/>
    <property type="project" value="UniProtKB-KW"/>
</dbReference>
<dbReference type="InterPro" id="IPR036397">
    <property type="entry name" value="RNaseH_sf"/>
</dbReference>
<dbReference type="FunFam" id="3.30.70.270:FF:000020">
    <property type="entry name" value="Transposon Tf2-6 polyprotein-like Protein"/>
    <property type="match status" value="1"/>
</dbReference>
<dbReference type="SUPFAM" id="SSF53098">
    <property type="entry name" value="Ribonuclease H-like"/>
    <property type="match status" value="1"/>
</dbReference>
<keyword evidence="13" id="KW-1185">Reference proteome</keyword>
<dbReference type="Pfam" id="PF00078">
    <property type="entry name" value="RVT_1"/>
    <property type="match status" value="1"/>
</dbReference>
<name>A0A0V1CD21_TRIBR</name>
<evidence type="ECO:0000256" key="3">
    <source>
        <dbReference type="ARBA" id="ARBA00022679"/>
    </source>
</evidence>
<keyword evidence="7" id="KW-0378">Hydrolase</keyword>
<comment type="caution">
    <text evidence="12">The sequence shown here is derived from an EMBL/GenBank/DDBJ whole genome shotgun (WGS) entry which is preliminary data.</text>
</comment>
<dbReference type="EMBL" id="JYDI01000252">
    <property type="protein sequence ID" value="KRY47181.1"/>
    <property type="molecule type" value="Genomic_DNA"/>
</dbReference>
<dbReference type="InterPro" id="IPR001584">
    <property type="entry name" value="Integrase_cat-core"/>
</dbReference>
<evidence type="ECO:0000256" key="7">
    <source>
        <dbReference type="ARBA" id="ARBA00022801"/>
    </source>
</evidence>
<dbReference type="InterPro" id="IPR050951">
    <property type="entry name" value="Retrovirus_Pol_polyprotein"/>
</dbReference>
<dbReference type="Pfam" id="PF23055">
    <property type="entry name" value="DUF7041"/>
    <property type="match status" value="1"/>
</dbReference>
<dbReference type="GO" id="GO:0003964">
    <property type="term" value="F:RNA-directed DNA polymerase activity"/>
    <property type="evidence" value="ECO:0007669"/>
    <property type="project" value="UniProtKB-KW"/>
</dbReference>
<dbReference type="PANTHER" id="PTHR37984:SF5">
    <property type="entry name" value="PROTEIN NYNRIN-LIKE"/>
    <property type="match status" value="1"/>
</dbReference>
<feature type="domain" description="Reverse transcriptase" evidence="10">
    <location>
        <begin position="429"/>
        <end position="607"/>
    </location>
</feature>
<dbReference type="GO" id="GO:0008233">
    <property type="term" value="F:peptidase activity"/>
    <property type="evidence" value="ECO:0007669"/>
    <property type="project" value="UniProtKB-KW"/>
</dbReference>
<keyword evidence="3" id="KW-0808">Transferase</keyword>
<evidence type="ECO:0000256" key="9">
    <source>
        <dbReference type="SAM" id="MobiDB-lite"/>
    </source>
</evidence>
<evidence type="ECO:0000256" key="2">
    <source>
        <dbReference type="ARBA" id="ARBA00022670"/>
    </source>
</evidence>
<evidence type="ECO:0000259" key="10">
    <source>
        <dbReference type="PROSITE" id="PS50878"/>
    </source>
</evidence>
<keyword evidence="8" id="KW-0695">RNA-directed DNA polymerase</keyword>
<keyword evidence="5" id="KW-0540">Nuclease</keyword>
<dbReference type="InterPro" id="IPR012337">
    <property type="entry name" value="RNaseH-like_sf"/>
</dbReference>
<evidence type="ECO:0000256" key="8">
    <source>
        <dbReference type="ARBA" id="ARBA00022918"/>
    </source>
</evidence>
<dbReference type="GO" id="GO:0042575">
    <property type="term" value="C:DNA polymerase complex"/>
    <property type="evidence" value="ECO:0007669"/>
    <property type="project" value="UniProtKB-ARBA"/>
</dbReference>
<dbReference type="AlphaFoldDB" id="A0A0V1CD21"/>
<dbReference type="PROSITE" id="PS50878">
    <property type="entry name" value="RT_POL"/>
    <property type="match status" value="1"/>
</dbReference>
<evidence type="ECO:0000256" key="6">
    <source>
        <dbReference type="ARBA" id="ARBA00022759"/>
    </source>
</evidence>
<dbReference type="InterPro" id="IPR000477">
    <property type="entry name" value="RT_dom"/>
</dbReference>
<evidence type="ECO:0000256" key="5">
    <source>
        <dbReference type="ARBA" id="ARBA00022722"/>
    </source>
</evidence>
<dbReference type="GO" id="GO:0003676">
    <property type="term" value="F:nucleic acid binding"/>
    <property type="evidence" value="ECO:0007669"/>
    <property type="project" value="InterPro"/>
</dbReference>
<evidence type="ECO:0000259" key="11">
    <source>
        <dbReference type="PROSITE" id="PS50994"/>
    </source>
</evidence>
<dbReference type="GO" id="GO:0004519">
    <property type="term" value="F:endonuclease activity"/>
    <property type="evidence" value="ECO:0007669"/>
    <property type="project" value="UniProtKB-KW"/>
</dbReference>
<dbReference type="FunFam" id="3.10.10.10:FF:000007">
    <property type="entry name" value="Retrovirus-related Pol polyprotein from transposon 17.6-like Protein"/>
    <property type="match status" value="1"/>
</dbReference>
<keyword evidence="6" id="KW-0255">Endonuclease</keyword>
<dbReference type="OMA" id="RNINDAG"/>
<protein>
    <recommendedName>
        <fullName evidence="1">RNA-directed DNA polymerase</fullName>
        <ecNumber evidence="1">2.7.7.49</ecNumber>
    </recommendedName>
</protein>